<comment type="caution">
    <text evidence="2">The sequence shown here is derived from an EMBL/GenBank/DDBJ whole genome shotgun (WGS) entry which is preliminary data.</text>
</comment>
<accession>A0A2T5MGZ6</accession>
<gene>
    <name evidence="2" type="ORF">CJD38_09730</name>
</gene>
<keyword evidence="1" id="KW-0812">Transmembrane</keyword>
<keyword evidence="1" id="KW-0472">Membrane</keyword>
<dbReference type="EMBL" id="QANS01000003">
    <property type="protein sequence ID" value="PTU31809.1"/>
    <property type="molecule type" value="Genomic_DNA"/>
</dbReference>
<evidence type="ECO:0000313" key="2">
    <source>
        <dbReference type="EMBL" id="PTU31809.1"/>
    </source>
</evidence>
<sequence>MRIFSFSLVSWMGPQSPFMFVWVFNTIDAMLLSWCATLRRDRAYITLNTFWILVGIVGIARAGGWLQ</sequence>
<organism evidence="2 3">
    <name type="scientific">Stenotrophobium rhamnosiphilum</name>
    <dbReference type="NCBI Taxonomy" id="2029166"/>
    <lineage>
        <taxon>Bacteria</taxon>
        <taxon>Pseudomonadati</taxon>
        <taxon>Pseudomonadota</taxon>
        <taxon>Gammaproteobacteria</taxon>
        <taxon>Nevskiales</taxon>
        <taxon>Nevskiaceae</taxon>
        <taxon>Stenotrophobium</taxon>
    </lineage>
</organism>
<protein>
    <submittedName>
        <fullName evidence="2">Uncharacterized protein</fullName>
    </submittedName>
</protein>
<evidence type="ECO:0000256" key="1">
    <source>
        <dbReference type="SAM" id="Phobius"/>
    </source>
</evidence>
<dbReference type="Proteomes" id="UP000244248">
    <property type="component" value="Unassembled WGS sequence"/>
</dbReference>
<feature type="transmembrane region" description="Helical" evidence="1">
    <location>
        <begin position="20"/>
        <end position="38"/>
    </location>
</feature>
<proteinExistence type="predicted"/>
<name>A0A2T5MGZ6_9GAMM</name>
<dbReference type="AlphaFoldDB" id="A0A2T5MGZ6"/>
<dbReference type="OrthoDB" id="8563891at2"/>
<keyword evidence="3" id="KW-1185">Reference proteome</keyword>
<reference evidence="2 3" key="1">
    <citation type="submission" date="2018-04" db="EMBL/GenBank/DDBJ databases">
        <title>Novel species isolated from glacier.</title>
        <authorList>
            <person name="Liu Q."/>
            <person name="Xin Y.-H."/>
        </authorList>
    </citation>
    <scope>NUCLEOTIDE SEQUENCE [LARGE SCALE GENOMIC DNA]</scope>
    <source>
        <strain evidence="2 3">GT1R17</strain>
    </source>
</reference>
<evidence type="ECO:0000313" key="3">
    <source>
        <dbReference type="Proteomes" id="UP000244248"/>
    </source>
</evidence>
<feature type="transmembrane region" description="Helical" evidence="1">
    <location>
        <begin position="45"/>
        <end position="66"/>
    </location>
</feature>
<keyword evidence="1" id="KW-1133">Transmembrane helix</keyword>